<sequence>MNRMIGLIVQVSVDNVKIWSTSSRRLITYCIHDVPPKFREGDWIEIEFDSSGAMKGVYGTGSLVETRREEGGLQVLDCFLLNHKRREAFNEKFGVVSVEREFYWPEEKETKVNCYLLWMSVSSAAEFSIEKQPMDLRNSIERNYGETFGRLREEYLKSRPDSSIACKEPLGTNEFEETILLVGHDPKTNLFFSSSRCGEAMVGNEVTRGRKDVEKGAVFKARLESCNYKKTGNFNSLNEVRHKVIKLFERIDGWEGVTTQIFLNDIRAELDGEIVERRSTCYVLETVPFGPVTYPLNRSYLPRDVKVGTRMRVRLLRYKYDTNDDHPSKWQVTEIVSSRGLDTNKSEEWHEGIVTGICKLTRFFISFELGNGAYDQEDDGPRLHLGDVIDICVRRTDDPEVFDIVRIGKTTRQRKDISVEEYEAGKNSVFCAAEVVEAGIACFLLKAPIIGLAFMNYKKSPCDMKVGQVWDVKIVRRKTKRDRPTYWEITGVTNYSPSEGLPSRVREKNETREMIEERSDGRSLISSRPTSELTDDKWTTVIITGSHKGWWLATCADAEPTPINIHSSLHERAGPLVRGAFYRIKYHMAFNNQYMASEMDPVPVHPEGIEVDTQKDVTSNIELWCYSQIIDKQAAAFIVYNEVIGDAILPFSKISEKGMRVGDELETLCYRVRKSKNRTNWMVAEARRSRRKKEGRNEEREMEEDRKMRNYDRDYREGREDRRGMRRNEEEDEILIVDDRPSTSASITQWNEGALERKIRREIPQKRDRRVLEMMQEFMKISWIREKLSEDAPDSYKKIVQVLDRDR</sequence>
<comment type="caution">
    <text evidence="2">The sequence shown here is derived from an EMBL/GenBank/DDBJ whole genome shotgun (WGS) entry which is preliminary data.</text>
</comment>
<name>A0AAV5VZH2_9BILA</name>
<accession>A0AAV5VZH2</accession>
<keyword evidence="3" id="KW-1185">Reference proteome</keyword>
<dbReference type="AlphaFoldDB" id="A0AAV5VZH2"/>
<feature type="non-terminal residue" evidence="2">
    <location>
        <position position="807"/>
    </location>
</feature>
<evidence type="ECO:0000313" key="3">
    <source>
        <dbReference type="Proteomes" id="UP001432322"/>
    </source>
</evidence>
<dbReference type="EMBL" id="BTSY01000004">
    <property type="protein sequence ID" value="GMT24965.1"/>
    <property type="molecule type" value="Genomic_DNA"/>
</dbReference>
<organism evidence="2 3">
    <name type="scientific">Pristionchus fissidentatus</name>
    <dbReference type="NCBI Taxonomy" id="1538716"/>
    <lineage>
        <taxon>Eukaryota</taxon>
        <taxon>Metazoa</taxon>
        <taxon>Ecdysozoa</taxon>
        <taxon>Nematoda</taxon>
        <taxon>Chromadorea</taxon>
        <taxon>Rhabditida</taxon>
        <taxon>Rhabditina</taxon>
        <taxon>Diplogasteromorpha</taxon>
        <taxon>Diplogasteroidea</taxon>
        <taxon>Neodiplogasteridae</taxon>
        <taxon>Pristionchus</taxon>
    </lineage>
</organism>
<feature type="compositionally biased region" description="Basic and acidic residues" evidence="1">
    <location>
        <begin position="695"/>
        <end position="705"/>
    </location>
</feature>
<evidence type="ECO:0000256" key="1">
    <source>
        <dbReference type="SAM" id="MobiDB-lite"/>
    </source>
</evidence>
<dbReference type="Proteomes" id="UP001432322">
    <property type="component" value="Unassembled WGS sequence"/>
</dbReference>
<feature type="region of interest" description="Disordered" evidence="1">
    <location>
        <begin position="685"/>
        <end position="705"/>
    </location>
</feature>
<gene>
    <name evidence="2" type="ORF">PFISCL1PPCAC_16262</name>
</gene>
<reference evidence="2" key="1">
    <citation type="submission" date="2023-10" db="EMBL/GenBank/DDBJ databases">
        <title>Genome assembly of Pristionchus species.</title>
        <authorList>
            <person name="Yoshida K."/>
            <person name="Sommer R.J."/>
        </authorList>
    </citation>
    <scope>NUCLEOTIDE SEQUENCE</scope>
    <source>
        <strain evidence="2">RS5133</strain>
    </source>
</reference>
<proteinExistence type="predicted"/>
<evidence type="ECO:0000313" key="2">
    <source>
        <dbReference type="EMBL" id="GMT24965.1"/>
    </source>
</evidence>
<protein>
    <submittedName>
        <fullName evidence="2">Uncharacterized protein</fullName>
    </submittedName>
</protein>